<feature type="region of interest" description="Disordered" evidence="1">
    <location>
        <begin position="53"/>
        <end position="130"/>
    </location>
</feature>
<dbReference type="AlphaFoldDB" id="A0A4Q2DY94"/>
<evidence type="ECO:0000313" key="2">
    <source>
        <dbReference type="EMBL" id="RXW24861.1"/>
    </source>
</evidence>
<accession>A0A4Q2DY94</accession>
<comment type="caution">
    <text evidence="2">The sequence shown here is derived from an EMBL/GenBank/DDBJ whole genome shotgun (WGS) entry which is preliminary data.</text>
</comment>
<proteinExistence type="predicted"/>
<gene>
    <name evidence="2" type="ORF">EST38_g1028</name>
</gene>
<reference evidence="2 3" key="1">
    <citation type="submission" date="2019-01" db="EMBL/GenBank/DDBJ databases">
        <title>Draft genome sequence of Psathyrella aberdarensis IHI B618.</title>
        <authorList>
            <person name="Buettner E."/>
            <person name="Kellner H."/>
        </authorList>
    </citation>
    <scope>NUCLEOTIDE SEQUENCE [LARGE SCALE GENOMIC DNA]</scope>
    <source>
        <strain evidence="2 3">IHI B618</strain>
    </source>
</reference>
<dbReference type="OrthoDB" id="5600002at2759"/>
<keyword evidence="3" id="KW-1185">Reference proteome</keyword>
<sequence>MSDSDAFLSQVLPQLEALRVSEQAVPGGQQGNAAEFAISSDLFRFPDRQLQQAKSEVGISPEKDINALTLNEKNSPMVPKGATPMPYPQTPQQGPQGQPQQQQGGNQQTPGPAGLPGMPGMNSSSNQNPNIMGGGGGVGMMGSDSMLFNTAMDFSTVVGEFEFGDVGSNIDFERDFAQWFNGTNDDLSSSLELK</sequence>
<evidence type="ECO:0000256" key="1">
    <source>
        <dbReference type="SAM" id="MobiDB-lite"/>
    </source>
</evidence>
<name>A0A4Q2DY94_9AGAR</name>
<feature type="compositionally biased region" description="Low complexity" evidence="1">
    <location>
        <begin position="90"/>
        <end position="121"/>
    </location>
</feature>
<dbReference type="EMBL" id="SDEE01000013">
    <property type="protein sequence ID" value="RXW24861.1"/>
    <property type="molecule type" value="Genomic_DNA"/>
</dbReference>
<dbReference type="Proteomes" id="UP000290288">
    <property type="component" value="Unassembled WGS sequence"/>
</dbReference>
<protein>
    <submittedName>
        <fullName evidence="2">Uncharacterized protein</fullName>
    </submittedName>
</protein>
<organism evidence="2 3">
    <name type="scientific">Candolleomyces aberdarensis</name>
    <dbReference type="NCBI Taxonomy" id="2316362"/>
    <lineage>
        <taxon>Eukaryota</taxon>
        <taxon>Fungi</taxon>
        <taxon>Dikarya</taxon>
        <taxon>Basidiomycota</taxon>
        <taxon>Agaricomycotina</taxon>
        <taxon>Agaricomycetes</taxon>
        <taxon>Agaricomycetidae</taxon>
        <taxon>Agaricales</taxon>
        <taxon>Agaricineae</taxon>
        <taxon>Psathyrellaceae</taxon>
        <taxon>Candolleomyces</taxon>
    </lineage>
</organism>
<evidence type="ECO:0000313" key="3">
    <source>
        <dbReference type="Proteomes" id="UP000290288"/>
    </source>
</evidence>